<dbReference type="PANTHER" id="PTHR24305:SF166">
    <property type="entry name" value="CYTOCHROME P450 12A4, MITOCHONDRIAL-RELATED"/>
    <property type="match status" value="1"/>
</dbReference>
<protein>
    <submittedName>
        <fullName evidence="4">Cytochrome P450</fullName>
    </submittedName>
</protein>
<dbReference type="GO" id="GO:0004497">
    <property type="term" value="F:monooxygenase activity"/>
    <property type="evidence" value="ECO:0007669"/>
    <property type="project" value="InterPro"/>
</dbReference>
<gene>
    <name evidence="4" type="ORF">K469DRAFT_732100</name>
</gene>
<evidence type="ECO:0000313" key="4">
    <source>
        <dbReference type="EMBL" id="KAF2178024.1"/>
    </source>
</evidence>
<dbReference type="EMBL" id="ML994679">
    <property type="protein sequence ID" value="KAF2178024.1"/>
    <property type="molecule type" value="Genomic_DNA"/>
</dbReference>
<dbReference type="SUPFAM" id="SSF48264">
    <property type="entry name" value="Cytochrome P450"/>
    <property type="match status" value="1"/>
</dbReference>
<dbReference type="Pfam" id="PF00067">
    <property type="entry name" value="p450"/>
    <property type="match status" value="2"/>
</dbReference>
<keyword evidence="5" id="KW-1185">Reference proteome</keyword>
<evidence type="ECO:0000256" key="1">
    <source>
        <dbReference type="ARBA" id="ARBA00010617"/>
    </source>
</evidence>
<reference evidence="4" key="1">
    <citation type="journal article" date="2020" name="Stud. Mycol.">
        <title>101 Dothideomycetes genomes: a test case for predicting lifestyles and emergence of pathogens.</title>
        <authorList>
            <person name="Haridas S."/>
            <person name="Albert R."/>
            <person name="Binder M."/>
            <person name="Bloem J."/>
            <person name="Labutti K."/>
            <person name="Salamov A."/>
            <person name="Andreopoulos B."/>
            <person name="Baker S."/>
            <person name="Barry K."/>
            <person name="Bills G."/>
            <person name="Bluhm B."/>
            <person name="Cannon C."/>
            <person name="Castanera R."/>
            <person name="Culley D."/>
            <person name="Daum C."/>
            <person name="Ezra D."/>
            <person name="Gonzalez J."/>
            <person name="Henrissat B."/>
            <person name="Kuo A."/>
            <person name="Liang C."/>
            <person name="Lipzen A."/>
            <person name="Lutzoni F."/>
            <person name="Magnuson J."/>
            <person name="Mondo S."/>
            <person name="Nolan M."/>
            <person name="Ohm R."/>
            <person name="Pangilinan J."/>
            <person name="Park H.-J."/>
            <person name="Ramirez L."/>
            <person name="Alfaro M."/>
            <person name="Sun H."/>
            <person name="Tritt A."/>
            <person name="Yoshinaga Y."/>
            <person name="Zwiers L.-H."/>
            <person name="Turgeon B."/>
            <person name="Goodwin S."/>
            <person name="Spatafora J."/>
            <person name="Crous P."/>
            <person name="Grigoriev I."/>
        </authorList>
    </citation>
    <scope>NUCLEOTIDE SEQUENCE</scope>
    <source>
        <strain evidence="4">CBS 207.26</strain>
    </source>
</reference>
<evidence type="ECO:0000256" key="2">
    <source>
        <dbReference type="SAM" id="MobiDB-lite"/>
    </source>
</evidence>
<keyword evidence="3" id="KW-0472">Membrane</keyword>
<dbReference type="Gene3D" id="1.10.630.10">
    <property type="entry name" value="Cytochrome P450"/>
    <property type="match status" value="1"/>
</dbReference>
<sequence>MDLAACAGASVLKIAAFTPRNQLLTVNALKLFLAFFLAQYAAFKVYRFFIVPFFQSPLRHLSDRTQGKDNHHFLLGQTLNQFKSGSSNEPLLSWMRHNSEALLVTSMAAHKEILQAKCYSFVKPDFYARLITDIVGRGIVFAEGDEHKTMRKLIAGMQKKPERPPFAVNNLKRLIPIFHQKTRELSGVFDLDIATESGVVELVSTYSMITLDIIGVFALGVELKNLSATTPFHENYYKVFNQDTLSQIITAINAYLPLRKWLPVEANRSFQQANAELCQRLLKIVRQRIVDIPNGDFIGVESGGMVTKDLLTYMVEESVLGQSPGKVWTEEHVLGQNFGGITCCLGHETMASSLIWATRVLSIYPDVQGRLRCEVLALVEQNPNLDYAAIESLRFLNNFCREILRVQCPDKMILPSGYLRQDLLTLTAAYSYFSSPTSSSRCSGRWGPHPARNDSHHDAGDDTLQSPYMGEDADKFDLDRWGRLSGEAADAHAFAAFMLDPRMCIGKVFTMFEFKAILIEIMSKFTFEPTNREKIVLVNPSPLLRPRGGLRVRVKRLVKAARR</sequence>
<evidence type="ECO:0000313" key="5">
    <source>
        <dbReference type="Proteomes" id="UP000800200"/>
    </source>
</evidence>
<dbReference type="OrthoDB" id="1470350at2759"/>
<organism evidence="4 5">
    <name type="scientific">Zopfia rhizophila CBS 207.26</name>
    <dbReference type="NCBI Taxonomy" id="1314779"/>
    <lineage>
        <taxon>Eukaryota</taxon>
        <taxon>Fungi</taxon>
        <taxon>Dikarya</taxon>
        <taxon>Ascomycota</taxon>
        <taxon>Pezizomycotina</taxon>
        <taxon>Dothideomycetes</taxon>
        <taxon>Dothideomycetes incertae sedis</taxon>
        <taxon>Zopfiaceae</taxon>
        <taxon>Zopfia</taxon>
    </lineage>
</organism>
<dbReference type="InterPro" id="IPR050121">
    <property type="entry name" value="Cytochrome_P450_monoxygenase"/>
</dbReference>
<dbReference type="GO" id="GO:0020037">
    <property type="term" value="F:heme binding"/>
    <property type="evidence" value="ECO:0007669"/>
    <property type="project" value="InterPro"/>
</dbReference>
<evidence type="ECO:0000256" key="3">
    <source>
        <dbReference type="SAM" id="Phobius"/>
    </source>
</evidence>
<feature type="transmembrane region" description="Helical" evidence="3">
    <location>
        <begin position="32"/>
        <end position="54"/>
    </location>
</feature>
<keyword evidence="3" id="KW-1133">Transmembrane helix</keyword>
<keyword evidence="3" id="KW-0812">Transmembrane</keyword>
<dbReference type="InterPro" id="IPR001128">
    <property type="entry name" value="Cyt_P450"/>
</dbReference>
<feature type="compositionally biased region" description="Basic and acidic residues" evidence="2">
    <location>
        <begin position="451"/>
        <end position="460"/>
    </location>
</feature>
<dbReference type="Proteomes" id="UP000800200">
    <property type="component" value="Unassembled WGS sequence"/>
</dbReference>
<feature type="region of interest" description="Disordered" evidence="2">
    <location>
        <begin position="437"/>
        <end position="462"/>
    </location>
</feature>
<name>A0A6A6DEV2_9PEZI</name>
<dbReference type="InterPro" id="IPR036396">
    <property type="entry name" value="Cyt_P450_sf"/>
</dbReference>
<comment type="similarity">
    <text evidence="1">Belongs to the cytochrome P450 family.</text>
</comment>
<dbReference type="GO" id="GO:0005506">
    <property type="term" value="F:iron ion binding"/>
    <property type="evidence" value="ECO:0007669"/>
    <property type="project" value="InterPro"/>
</dbReference>
<dbReference type="AlphaFoldDB" id="A0A6A6DEV2"/>
<dbReference type="PANTHER" id="PTHR24305">
    <property type="entry name" value="CYTOCHROME P450"/>
    <property type="match status" value="1"/>
</dbReference>
<accession>A0A6A6DEV2</accession>
<dbReference type="GO" id="GO:0016705">
    <property type="term" value="F:oxidoreductase activity, acting on paired donors, with incorporation or reduction of molecular oxygen"/>
    <property type="evidence" value="ECO:0007669"/>
    <property type="project" value="InterPro"/>
</dbReference>
<proteinExistence type="inferred from homology"/>